<feature type="transmembrane region" description="Helical" evidence="7">
    <location>
        <begin position="101"/>
        <end position="121"/>
    </location>
</feature>
<evidence type="ECO:0000313" key="9">
    <source>
        <dbReference type="EMBL" id="VDP90179.1"/>
    </source>
</evidence>
<keyword evidence="3" id="KW-0050">Antiport</keyword>
<reference evidence="9 10" key="2">
    <citation type="submission" date="2018-11" db="EMBL/GenBank/DDBJ databases">
        <authorList>
            <consortium name="Pathogen Informatics"/>
        </authorList>
    </citation>
    <scope>NUCLEOTIDE SEQUENCE [LARGE SCALE GENOMIC DNA]</scope>
    <source>
        <strain evidence="9 10">Egypt</strain>
    </source>
</reference>
<organism evidence="11">
    <name type="scientific">Echinostoma caproni</name>
    <dbReference type="NCBI Taxonomy" id="27848"/>
    <lineage>
        <taxon>Eukaryota</taxon>
        <taxon>Metazoa</taxon>
        <taxon>Spiralia</taxon>
        <taxon>Lophotrochozoa</taxon>
        <taxon>Platyhelminthes</taxon>
        <taxon>Trematoda</taxon>
        <taxon>Digenea</taxon>
        <taxon>Plagiorchiida</taxon>
        <taxon>Echinostomata</taxon>
        <taxon>Echinostomatoidea</taxon>
        <taxon>Echinostomatidae</taxon>
        <taxon>Echinostoma</taxon>
    </lineage>
</organism>
<evidence type="ECO:0000256" key="6">
    <source>
        <dbReference type="ARBA" id="ARBA00023136"/>
    </source>
</evidence>
<evidence type="ECO:0000313" key="10">
    <source>
        <dbReference type="Proteomes" id="UP000272942"/>
    </source>
</evidence>
<dbReference type="OrthoDB" id="2127281at2759"/>
<dbReference type="InterPro" id="IPR004837">
    <property type="entry name" value="NaCa_Exmemb"/>
</dbReference>
<evidence type="ECO:0000256" key="3">
    <source>
        <dbReference type="ARBA" id="ARBA00022449"/>
    </source>
</evidence>
<dbReference type="EMBL" id="UZAN01053883">
    <property type="protein sequence ID" value="VDP90179.1"/>
    <property type="molecule type" value="Genomic_DNA"/>
</dbReference>
<feature type="domain" description="Sodium/calcium exchanger membrane region" evidence="8">
    <location>
        <begin position="107"/>
        <end position="159"/>
    </location>
</feature>
<comment type="similarity">
    <text evidence="2">Belongs to the Ca(2+):cation antiporter (CaCA) (TC 2.A.19) family. SLC24A subfamily.</text>
</comment>
<evidence type="ECO:0000256" key="5">
    <source>
        <dbReference type="ARBA" id="ARBA00022989"/>
    </source>
</evidence>
<dbReference type="PANTHER" id="PTHR10846">
    <property type="entry name" value="SODIUM/POTASSIUM/CALCIUM EXCHANGER"/>
    <property type="match status" value="1"/>
</dbReference>
<name>A0A183B124_9TREM</name>
<dbReference type="Proteomes" id="UP000272942">
    <property type="component" value="Unassembled WGS sequence"/>
</dbReference>
<keyword evidence="4 7" id="KW-0812">Transmembrane</keyword>
<gene>
    <name evidence="9" type="ORF">ECPE_LOCUS12907</name>
</gene>
<dbReference type="GO" id="GO:0008273">
    <property type="term" value="F:calcium, potassium:sodium antiporter activity"/>
    <property type="evidence" value="ECO:0007669"/>
    <property type="project" value="TreeGrafter"/>
</dbReference>
<sequence>MFKRQSSLQWRVGCVLLYLCFLTIKTYFHHLKQNEVLDPQRSHDFEEQNLDPLTASVSNFQRQRHLLGINIVHPPPTANCTPLAVENFPKDLFTQKQRQRGAIIIHIIGAVYMFIGLAILCDEYFIPCLERICDDVAGATFMAAGSSAPELATTLVGVFIAKEMLFTQARMSPSCFLYQTTTAMWPTFSLESQRLVR</sequence>
<evidence type="ECO:0000256" key="7">
    <source>
        <dbReference type="SAM" id="Phobius"/>
    </source>
</evidence>
<dbReference type="AlphaFoldDB" id="A0A183B124"/>
<proteinExistence type="inferred from homology"/>
<evidence type="ECO:0000256" key="1">
    <source>
        <dbReference type="ARBA" id="ARBA00004141"/>
    </source>
</evidence>
<evidence type="ECO:0000256" key="4">
    <source>
        <dbReference type="ARBA" id="ARBA00022692"/>
    </source>
</evidence>
<evidence type="ECO:0000259" key="8">
    <source>
        <dbReference type="Pfam" id="PF01699"/>
    </source>
</evidence>
<protein>
    <submittedName>
        <fullName evidence="11">Na_Ca_ex domain-containing protein</fullName>
    </submittedName>
</protein>
<dbReference type="GO" id="GO:0005886">
    <property type="term" value="C:plasma membrane"/>
    <property type="evidence" value="ECO:0007669"/>
    <property type="project" value="TreeGrafter"/>
</dbReference>
<keyword evidence="5 7" id="KW-1133">Transmembrane helix</keyword>
<dbReference type="PANTHER" id="PTHR10846:SF73">
    <property type="entry name" value="SODIUM_CALCIUM EXCHANGER MEMBRANE REGION DOMAIN-CONTAINING PROTEIN"/>
    <property type="match status" value="1"/>
</dbReference>
<keyword evidence="6 7" id="KW-0472">Membrane</keyword>
<comment type="subcellular location">
    <subcellularLocation>
        <location evidence="1">Membrane</location>
        <topology evidence="1">Multi-pass membrane protein</topology>
    </subcellularLocation>
</comment>
<keyword evidence="3" id="KW-0813">Transport</keyword>
<reference evidence="11" key="1">
    <citation type="submission" date="2016-06" db="UniProtKB">
        <authorList>
            <consortium name="WormBaseParasite"/>
        </authorList>
    </citation>
    <scope>IDENTIFICATION</scope>
</reference>
<dbReference type="GO" id="GO:0006874">
    <property type="term" value="P:intracellular calcium ion homeostasis"/>
    <property type="evidence" value="ECO:0007669"/>
    <property type="project" value="TreeGrafter"/>
</dbReference>
<dbReference type="GO" id="GO:0005262">
    <property type="term" value="F:calcium channel activity"/>
    <property type="evidence" value="ECO:0007669"/>
    <property type="project" value="TreeGrafter"/>
</dbReference>
<evidence type="ECO:0000313" key="11">
    <source>
        <dbReference type="WBParaSite" id="ECPE_0001294701-mRNA-1"/>
    </source>
</evidence>
<dbReference type="WBParaSite" id="ECPE_0001294701-mRNA-1">
    <property type="protein sequence ID" value="ECPE_0001294701-mRNA-1"/>
    <property type="gene ID" value="ECPE_0001294701"/>
</dbReference>
<dbReference type="Pfam" id="PF01699">
    <property type="entry name" value="Na_Ca_ex"/>
    <property type="match status" value="1"/>
</dbReference>
<evidence type="ECO:0000256" key="2">
    <source>
        <dbReference type="ARBA" id="ARBA00005364"/>
    </source>
</evidence>
<accession>A0A183B124</accession>
<keyword evidence="10" id="KW-1185">Reference proteome</keyword>
<dbReference type="InterPro" id="IPR004481">
    <property type="entry name" value="K/Na/Ca-exchanger"/>
</dbReference>